<gene>
    <name evidence="1" type="ORF">SG34_024985</name>
</gene>
<dbReference type="EMBL" id="CP059733">
    <property type="protein sequence ID" value="WDE08388.1"/>
    <property type="molecule type" value="Genomic_DNA"/>
</dbReference>
<organism evidence="1 2">
    <name type="scientific">Thalassomonas viridans</name>
    <dbReference type="NCBI Taxonomy" id="137584"/>
    <lineage>
        <taxon>Bacteria</taxon>
        <taxon>Pseudomonadati</taxon>
        <taxon>Pseudomonadota</taxon>
        <taxon>Gammaproteobacteria</taxon>
        <taxon>Alteromonadales</taxon>
        <taxon>Colwelliaceae</taxon>
        <taxon>Thalassomonas</taxon>
    </lineage>
</organism>
<evidence type="ECO:0000313" key="2">
    <source>
        <dbReference type="Proteomes" id="UP000032352"/>
    </source>
</evidence>
<dbReference type="InterPro" id="IPR025449">
    <property type="entry name" value="JetB"/>
</dbReference>
<reference evidence="1 2" key="2">
    <citation type="journal article" date="2022" name="Mar. Drugs">
        <title>Bioassay-Guided Fractionation Leads to the Detection of Cholic Acid Generated by the Rare Thalassomonas sp.</title>
        <authorList>
            <person name="Pheiffer F."/>
            <person name="Schneider Y.K."/>
            <person name="Hansen E.H."/>
            <person name="Andersen J.H."/>
            <person name="Isaksson J."/>
            <person name="Busche T."/>
            <person name="R C."/>
            <person name="Kalinowski J."/>
            <person name="Zyl L.V."/>
            <person name="Trindade M."/>
        </authorList>
    </citation>
    <scope>NUCLEOTIDE SEQUENCE [LARGE SCALE GENOMIC DNA]</scope>
    <source>
        <strain evidence="1 2">XOM25</strain>
    </source>
</reference>
<dbReference type="KEGG" id="tvd:SG34_024985"/>
<keyword evidence="2" id="KW-1185">Reference proteome</keyword>
<dbReference type="AlphaFoldDB" id="A0AAE9Z8C9"/>
<sequence length="206" mass="24085">MTDPNEIKTNLTAKQQQEKSAVQIKLLKGPVYRAKHKDLWLWLERDLFQIREYFQQIGLSLLLDDAEGYAFLKQQSLDEANEGEQDIPRLITRRSLSFSQTLLMVLLRKRLAEHDSEDSSPRLIVERHDMHQWLTGFYPVVSNEVKQKKEFDALIKKIAEMGFLSQLPNHQDEFEVQRILKAVINAEQISELIDMLASQHNQEEQA</sequence>
<name>A0AAE9Z8C9_9GAMM</name>
<proteinExistence type="predicted"/>
<evidence type="ECO:0000313" key="1">
    <source>
        <dbReference type="EMBL" id="WDE08388.1"/>
    </source>
</evidence>
<dbReference type="Proteomes" id="UP000032352">
    <property type="component" value="Chromosome"/>
</dbReference>
<dbReference type="Pfam" id="PF13835">
    <property type="entry name" value="DUF4194"/>
    <property type="match status" value="1"/>
</dbReference>
<accession>A0AAE9Z8C9</accession>
<reference evidence="1 2" key="1">
    <citation type="journal article" date="2015" name="Genome Announc.">
        <title>Draft Genome Sequences of Marine Isolates of Thalassomonas viridans and Thalassomonas actiniarum.</title>
        <authorList>
            <person name="Olonade I."/>
            <person name="van Zyl L.J."/>
            <person name="Trindade M."/>
        </authorList>
    </citation>
    <scope>NUCLEOTIDE SEQUENCE [LARGE SCALE GENOMIC DNA]</scope>
    <source>
        <strain evidence="1 2">XOM25</strain>
    </source>
</reference>
<protein>
    <submittedName>
        <fullName evidence="1">DUF4194 domain-containing protein</fullName>
    </submittedName>
</protein>